<dbReference type="PANTHER" id="PTHR38340:SF1">
    <property type="entry name" value="S-LAYER PROTEIN"/>
    <property type="match status" value="1"/>
</dbReference>
<evidence type="ECO:0000313" key="5">
    <source>
        <dbReference type="Proteomes" id="UP000045285"/>
    </source>
</evidence>
<evidence type="ECO:0000256" key="3">
    <source>
        <dbReference type="SAM" id="MobiDB-lite"/>
    </source>
</evidence>
<proteinExistence type="predicted"/>
<reference evidence="5" key="1">
    <citation type="submission" date="2014-08" db="EMBL/GenBank/DDBJ databases">
        <authorList>
            <person name="Moulin L."/>
        </authorList>
    </citation>
    <scope>NUCLEOTIDE SEQUENCE [LARGE SCALE GENOMIC DNA]</scope>
</reference>
<gene>
    <name evidence="4" type="primary">nodO</name>
    <name evidence="4" type="ORF">MPL3356_250015</name>
</gene>
<dbReference type="InterPro" id="IPR050557">
    <property type="entry name" value="RTX_toxin/Mannuronan_C5-epim"/>
</dbReference>
<dbReference type="Proteomes" id="UP000045285">
    <property type="component" value="Unassembled WGS sequence"/>
</dbReference>
<feature type="region of interest" description="Disordered" evidence="3">
    <location>
        <begin position="1"/>
        <end position="20"/>
    </location>
</feature>
<organism evidence="4 5">
    <name type="scientific">Mesorhizobium plurifarium</name>
    <dbReference type="NCBI Taxonomy" id="69974"/>
    <lineage>
        <taxon>Bacteria</taxon>
        <taxon>Pseudomonadati</taxon>
        <taxon>Pseudomonadota</taxon>
        <taxon>Alphaproteobacteria</taxon>
        <taxon>Hyphomicrobiales</taxon>
        <taxon>Phyllobacteriaceae</taxon>
        <taxon>Mesorhizobium</taxon>
    </lineage>
</organism>
<protein>
    <submittedName>
        <fullName evidence="4">Nodulation protein O</fullName>
    </submittedName>
</protein>
<comment type="subcellular location">
    <subcellularLocation>
        <location evidence="1">Secreted</location>
    </subcellularLocation>
</comment>
<dbReference type="GO" id="GO:0005576">
    <property type="term" value="C:extracellular region"/>
    <property type="evidence" value="ECO:0007669"/>
    <property type="project" value="UniProtKB-SubCell"/>
</dbReference>
<dbReference type="PROSITE" id="PS00330">
    <property type="entry name" value="HEMOLYSIN_CALCIUM"/>
    <property type="match status" value="1"/>
</dbReference>
<sequence>MAIHGSSRDNALFGTNGDDVITDPDGNDWIDALGGNDSISAGPGNDRVFGGTGNDHVFGEEGNDYLYGDNGRDGPHITAEDNDKLYGGPGNDTLFVGDGRDFLTGGTGSDTFVFQFHNPIPGYDPRFGPDPDNTSILDFNPADDTLAFDAVGLGSDGFGANFVNHASSRPGHPVDTFYSGDAAGANGEHVLVLTNSFSNGSQAADAISNEHTGDIIVYYNPLTNSGNLAYVTSDNHADDFAHLSNVQSVANLAGLGLSAWDFNFV</sequence>
<evidence type="ECO:0000256" key="1">
    <source>
        <dbReference type="ARBA" id="ARBA00004613"/>
    </source>
</evidence>
<dbReference type="EMBL" id="CCMZ01000018">
    <property type="protein sequence ID" value="CDX17883.1"/>
    <property type="molecule type" value="Genomic_DNA"/>
</dbReference>
<dbReference type="InterPro" id="IPR001343">
    <property type="entry name" value="Hemolysn_Ca-bd"/>
</dbReference>
<dbReference type="Gene3D" id="2.150.10.10">
    <property type="entry name" value="Serralysin-like metalloprotease, C-terminal"/>
    <property type="match status" value="2"/>
</dbReference>
<keyword evidence="5" id="KW-1185">Reference proteome</keyword>
<accession>A0A090DNA2</accession>
<dbReference type="InterPro" id="IPR011049">
    <property type="entry name" value="Serralysin-like_metalloprot_C"/>
</dbReference>
<dbReference type="PANTHER" id="PTHR38340">
    <property type="entry name" value="S-LAYER PROTEIN"/>
    <property type="match status" value="1"/>
</dbReference>
<dbReference type="AlphaFoldDB" id="A0A090DNA2"/>
<keyword evidence="2" id="KW-0964">Secreted</keyword>
<dbReference type="Pfam" id="PF00353">
    <property type="entry name" value="HemolysinCabind"/>
    <property type="match status" value="3"/>
</dbReference>
<evidence type="ECO:0000313" key="4">
    <source>
        <dbReference type="EMBL" id="CDX17883.1"/>
    </source>
</evidence>
<dbReference type="PRINTS" id="PR00313">
    <property type="entry name" value="CABNDNGRPT"/>
</dbReference>
<dbReference type="GO" id="GO:0005509">
    <property type="term" value="F:calcium ion binding"/>
    <property type="evidence" value="ECO:0007669"/>
    <property type="project" value="InterPro"/>
</dbReference>
<dbReference type="InterPro" id="IPR018511">
    <property type="entry name" value="Hemolysin-typ_Ca-bd_CS"/>
</dbReference>
<dbReference type="SUPFAM" id="SSF51120">
    <property type="entry name" value="beta-Roll"/>
    <property type="match status" value="1"/>
</dbReference>
<evidence type="ECO:0000256" key="2">
    <source>
        <dbReference type="ARBA" id="ARBA00022525"/>
    </source>
</evidence>
<name>A0A090DNA2_MESPL</name>